<organism evidence="2 3">
    <name type="scientific">Exophiala oligosperma</name>
    <dbReference type="NCBI Taxonomy" id="215243"/>
    <lineage>
        <taxon>Eukaryota</taxon>
        <taxon>Fungi</taxon>
        <taxon>Dikarya</taxon>
        <taxon>Ascomycota</taxon>
        <taxon>Pezizomycotina</taxon>
        <taxon>Eurotiomycetes</taxon>
        <taxon>Chaetothyriomycetidae</taxon>
        <taxon>Chaetothyriales</taxon>
        <taxon>Herpotrichiellaceae</taxon>
        <taxon>Exophiala</taxon>
    </lineage>
</organism>
<sequence>QTEYSTSSDFTLPDMSIITPTNALRNAANSVCLDAREMIAVPGRSDVLRLDFRTHSELLTEERKSLVQIYNKKDFVEIAQKERERGAEIEFDNHLEFLCTFGPLSPEPNKMLVAIVLKDLTDRVSTPSKAQVDKVAHDQTTAQKQLEIYPTAKRPRTPQQSQKTEKSTGKEHIVVSPELEKISETQPPRVGDILKAYGGDCINTKPGGLVVVLMRYNVKKLVRNAEDQSRTEEV</sequence>
<feature type="region of interest" description="Disordered" evidence="1">
    <location>
        <begin position="127"/>
        <end position="171"/>
    </location>
</feature>
<dbReference type="EMBL" id="KN847373">
    <property type="protein sequence ID" value="KIW36121.1"/>
    <property type="molecule type" value="Genomic_DNA"/>
</dbReference>
<protein>
    <submittedName>
        <fullName evidence="2">Uncharacterized protein</fullName>
    </submittedName>
</protein>
<name>A0A0D2A721_9EURO</name>
<feature type="non-terminal residue" evidence="2">
    <location>
        <position position="1"/>
    </location>
</feature>
<reference evidence="2 3" key="1">
    <citation type="submission" date="2015-01" db="EMBL/GenBank/DDBJ databases">
        <title>The Genome Sequence of Exophiala oligosperma CBS72588.</title>
        <authorList>
            <consortium name="The Broad Institute Genomics Platform"/>
            <person name="Cuomo C."/>
            <person name="de Hoog S."/>
            <person name="Gorbushina A."/>
            <person name="Stielow B."/>
            <person name="Teixiera M."/>
            <person name="Abouelleil A."/>
            <person name="Chapman S.B."/>
            <person name="Priest M."/>
            <person name="Young S.K."/>
            <person name="Wortman J."/>
            <person name="Nusbaum C."/>
            <person name="Birren B."/>
        </authorList>
    </citation>
    <scope>NUCLEOTIDE SEQUENCE [LARGE SCALE GENOMIC DNA]</scope>
    <source>
        <strain evidence="2 3">CBS 72588</strain>
    </source>
</reference>
<dbReference type="RefSeq" id="XP_016256337.1">
    <property type="nucleotide sequence ID" value="XM_016413277.1"/>
</dbReference>
<accession>A0A0D2A721</accession>
<keyword evidence="3" id="KW-1185">Reference proteome</keyword>
<evidence type="ECO:0000256" key="1">
    <source>
        <dbReference type="SAM" id="MobiDB-lite"/>
    </source>
</evidence>
<proteinExistence type="predicted"/>
<dbReference type="Proteomes" id="UP000053342">
    <property type="component" value="Unassembled WGS sequence"/>
</dbReference>
<evidence type="ECO:0000313" key="2">
    <source>
        <dbReference type="EMBL" id="KIW36121.1"/>
    </source>
</evidence>
<gene>
    <name evidence="2" type="ORF">PV06_11571</name>
</gene>
<dbReference type="HOGENOM" id="CLU_1366266_0_0_1"/>
<dbReference type="AlphaFoldDB" id="A0A0D2A721"/>
<dbReference type="GeneID" id="27363645"/>
<evidence type="ECO:0000313" key="3">
    <source>
        <dbReference type="Proteomes" id="UP000053342"/>
    </source>
</evidence>
<dbReference type="VEuPathDB" id="FungiDB:PV06_11571"/>